<feature type="transmembrane region" description="Helical" evidence="1">
    <location>
        <begin position="199"/>
        <end position="219"/>
    </location>
</feature>
<dbReference type="RefSeq" id="WP_097651188.1">
    <property type="nucleotide sequence ID" value="NZ_LYXE01000050.1"/>
</dbReference>
<protein>
    <recommendedName>
        <fullName evidence="2">CAAX prenyl protease 2/Lysostaphin resistance protein A-like domain-containing protein</fullName>
    </recommendedName>
</protein>
<name>A0A2H3KPN7_9CHLR</name>
<dbReference type="Pfam" id="PF02517">
    <property type="entry name" value="Rce1-like"/>
    <property type="match status" value="1"/>
</dbReference>
<feature type="transmembrane region" description="Helical" evidence="1">
    <location>
        <begin position="119"/>
        <end position="142"/>
    </location>
</feature>
<evidence type="ECO:0000256" key="1">
    <source>
        <dbReference type="SAM" id="Phobius"/>
    </source>
</evidence>
<feature type="domain" description="CAAX prenyl protease 2/Lysostaphin resistance protein A-like" evidence="2">
    <location>
        <begin position="155"/>
        <end position="265"/>
    </location>
</feature>
<feature type="transmembrane region" description="Helical" evidence="1">
    <location>
        <begin position="162"/>
        <end position="187"/>
    </location>
</feature>
<feature type="transmembrane region" description="Helical" evidence="1">
    <location>
        <begin position="231"/>
        <end position="251"/>
    </location>
</feature>
<comment type="caution">
    <text evidence="3">The sequence shown here is derived from an EMBL/GenBank/DDBJ whole genome shotgun (WGS) entry which is preliminary data.</text>
</comment>
<keyword evidence="1" id="KW-0472">Membrane</keyword>
<reference evidence="3 4" key="1">
    <citation type="submission" date="2016-05" db="EMBL/GenBank/DDBJ databases">
        <authorList>
            <person name="Lavstsen T."/>
            <person name="Jespersen J.S."/>
        </authorList>
    </citation>
    <scope>NUCLEOTIDE SEQUENCE [LARGE SCALE GENOMIC DNA]</scope>
    <source>
        <strain evidence="3 4">B7-9</strain>
    </source>
</reference>
<keyword evidence="1" id="KW-0812">Transmembrane</keyword>
<keyword evidence="4" id="KW-1185">Reference proteome</keyword>
<sequence>MRGSQTLPAIPSDAPSNRFWRPFLALAALGLAGLLGLPLILAPQIEAMIASGLLPPDSSVRVRVLALTALSLVGPGLLLLIAVAVGVRLAPRVGLRSHLAARFGAGEPSAQSLRSEAPLAIGLGLGAALVIAAIDAALMPFMPGLESLQTAQPPLLARLVAGMLYGGIVEELLLRWGVMTLLVWLGWRLLQGGRNAPRASLFLAAALISAVLFGALHLPALAGQIVLTPLLIARTIGLNALGGIVFGWLYWRRSLEAAMLAHAATHLGFALVELALLGRA</sequence>
<accession>A0A2H3KPN7</accession>
<dbReference type="OrthoDB" id="378663at2"/>
<organism evidence="3 4">
    <name type="scientific">Candidatus Chloroploca asiatica</name>
    <dbReference type="NCBI Taxonomy" id="1506545"/>
    <lineage>
        <taxon>Bacteria</taxon>
        <taxon>Bacillati</taxon>
        <taxon>Chloroflexota</taxon>
        <taxon>Chloroflexia</taxon>
        <taxon>Chloroflexales</taxon>
        <taxon>Chloroflexineae</taxon>
        <taxon>Oscillochloridaceae</taxon>
        <taxon>Candidatus Chloroploca</taxon>
    </lineage>
</organism>
<dbReference type="AlphaFoldDB" id="A0A2H3KPN7"/>
<evidence type="ECO:0000313" key="3">
    <source>
        <dbReference type="EMBL" id="PDW00231.1"/>
    </source>
</evidence>
<proteinExistence type="predicted"/>
<dbReference type="GO" id="GO:0004175">
    <property type="term" value="F:endopeptidase activity"/>
    <property type="evidence" value="ECO:0007669"/>
    <property type="project" value="UniProtKB-ARBA"/>
</dbReference>
<dbReference type="InterPro" id="IPR003675">
    <property type="entry name" value="Rce1/LyrA-like_dom"/>
</dbReference>
<evidence type="ECO:0000313" key="4">
    <source>
        <dbReference type="Proteomes" id="UP000220922"/>
    </source>
</evidence>
<gene>
    <name evidence="3" type="ORF">A9Q02_10450</name>
</gene>
<evidence type="ECO:0000259" key="2">
    <source>
        <dbReference type="Pfam" id="PF02517"/>
    </source>
</evidence>
<keyword evidence="1" id="KW-1133">Transmembrane helix</keyword>
<dbReference type="GO" id="GO:0080120">
    <property type="term" value="P:CAAX-box protein maturation"/>
    <property type="evidence" value="ECO:0007669"/>
    <property type="project" value="UniProtKB-ARBA"/>
</dbReference>
<feature type="transmembrane region" description="Helical" evidence="1">
    <location>
        <begin position="23"/>
        <end position="45"/>
    </location>
</feature>
<dbReference type="EMBL" id="LYXE01000050">
    <property type="protein sequence ID" value="PDW00231.1"/>
    <property type="molecule type" value="Genomic_DNA"/>
</dbReference>
<feature type="transmembrane region" description="Helical" evidence="1">
    <location>
        <begin position="65"/>
        <end position="87"/>
    </location>
</feature>
<dbReference type="Proteomes" id="UP000220922">
    <property type="component" value="Unassembled WGS sequence"/>
</dbReference>